<sequence length="154" mass="16953">MNRQPHAPNREIIVAKAIEEVVSELRLVDVADYIAFIRLEHFACISDIVDSAAELFFMPETLRLGHGGEAHVGWTENPRIVLDLELRPRGATVYFALSLTALHASVEVNYVAFDAPDPDPERNTAFLEAALEAARIRKTAAISPLAGENGFSRS</sequence>
<gene>
    <name evidence="1" type="ORF">G6N73_30665</name>
</gene>
<dbReference type="RefSeq" id="WP_165033713.1">
    <property type="nucleotide sequence ID" value="NZ_JAAKZF010000095.1"/>
</dbReference>
<accession>A0A6G4WLX4</accession>
<evidence type="ECO:0000313" key="1">
    <source>
        <dbReference type="EMBL" id="NGO55358.1"/>
    </source>
</evidence>
<dbReference type="EMBL" id="JAAKZF010000095">
    <property type="protein sequence ID" value="NGO55358.1"/>
    <property type="molecule type" value="Genomic_DNA"/>
</dbReference>
<keyword evidence="2" id="KW-1185">Reference proteome</keyword>
<organism evidence="1 2">
    <name type="scientific">Allomesorhizobium camelthorni</name>
    <dbReference type="NCBI Taxonomy" id="475069"/>
    <lineage>
        <taxon>Bacteria</taxon>
        <taxon>Pseudomonadati</taxon>
        <taxon>Pseudomonadota</taxon>
        <taxon>Alphaproteobacteria</taxon>
        <taxon>Hyphomicrobiales</taxon>
        <taxon>Phyllobacteriaceae</taxon>
        <taxon>Allomesorhizobium</taxon>
    </lineage>
</organism>
<dbReference type="Proteomes" id="UP001642900">
    <property type="component" value="Unassembled WGS sequence"/>
</dbReference>
<proteinExistence type="predicted"/>
<protein>
    <submittedName>
        <fullName evidence="1">Uncharacterized protein</fullName>
    </submittedName>
</protein>
<comment type="caution">
    <text evidence="1">The sequence shown here is derived from an EMBL/GenBank/DDBJ whole genome shotgun (WGS) entry which is preliminary data.</text>
</comment>
<name>A0A6G4WLX4_9HYPH</name>
<reference evidence="1 2" key="1">
    <citation type="submission" date="2020-02" db="EMBL/GenBank/DDBJ databases">
        <title>Genome sequence of strain CCNWXJ40-4.</title>
        <authorList>
            <person name="Gao J."/>
            <person name="Sun J."/>
        </authorList>
    </citation>
    <scope>NUCLEOTIDE SEQUENCE [LARGE SCALE GENOMIC DNA]</scope>
    <source>
        <strain evidence="1 2">CCNWXJ 40-4</strain>
    </source>
</reference>
<dbReference type="AlphaFoldDB" id="A0A6G4WLX4"/>
<evidence type="ECO:0000313" key="2">
    <source>
        <dbReference type="Proteomes" id="UP001642900"/>
    </source>
</evidence>